<evidence type="ECO:0000256" key="5">
    <source>
        <dbReference type="ARBA" id="ARBA00023049"/>
    </source>
</evidence>
<dbReference type="Proteomes" id="UP000500857">
    <property type="component" value="Chromosome"/>
</dbReference>
<dbReference type="KEGG" id="oxy:HCG48_04820"/>
<evidence type="ECO:0000256" key="4">
    <source>
        <dbReference type="ARBA" id="ARBA00022833"/>
    </source>
</evidence>
<protein>
    <submittedName>
        <fullName evidence="8">M48 family metalloprotease</fullName>
    </submittedName>
</protein>
<dbReference type="Pfam" id="PF01435">
    <property type="entry name" value="Peptidase_M48"/>
    <property type="match status" value="1"/>
</dbReference>
<dbReference type="PANTHER" id="PTHR22726:SF1">
    <property type="entry name" value="METALLOENDOPEPTIDASE OMA1, MITOCHONDRIAL"/>
    <property type="match status" value="1"/>
</dbReference>
<dbReference type="RefSeq" id="WP_168568139.1">
    <property type="nucleotide sequence ID" value="NZ_CP051167.1"/>
</dbReference>
<name>A0A6H1TTR4_9CYAN</name>
<dbReference type="EMBL" id="CP051167">
    <property type="protein sequence ID" value="QIZ69982.1"/>
    <property type="molecule type" value="Genomic_DNA"/>
</dbReference>
<comment type="cofactor">
    <cofactor evidence="6">
        <name>Zn(2+)</name>
        <dbReference type="ChEBI" id="CHEBI:29105"/>
    </cofactor>
    <text evidence="6">Binds 1 zinc ion per subunit.</text>
</comment>
<dbReference type="Gene3D" id="3.30.2010.10">
    <property type="entry name" value="Metalloproteases ('zincins'), catalytic domain"/>
    <property type="match status" value="1"/>
</dbReference>
<dbReference type="GO" id="GO:0016020">
    <property type="term" value="C:membrane"/>
    <property type="evidence" value="ECO:0007669"/>
    <property type="project" value="TreeGrafter"/>
</dbReference>
<feature type="domain" description="Peptidase M48" evidence="7">
    <location>
        <begin position="88"/>
        <end position="259"/>
    </location>
</feature>
<evidence type="ECO:0000313" key="8">
    <source>
        <dbReference type="EMBL" id="QIZ69982.1"/>
    </source>
</evidence>
<evidence type="ECO:0000256" key="1">
    <source>
        <dbReference type="ARBA" id="ARBA00022670"/>
    </source>
</evidence>
<reference evidence="8 9" key="1">
    <citation type="submission" date="2020-04" db="EMBL/GenBank/DDBJ databases">
        <authorList>
            <person name="Basu S."/>
            <person name="Maruthanayagam V."/>
            <person name="Chakraborty S."/>
            <person name="Pramanik A."/>
            <person name="Mukherjee J."/>
            <person name="Brink B."/>
        </authorList>
    </citation>
    <scope>NUCLEOTIDE SEQUENCE [LARGE SCALE GENOMIC DNA]</scope>
    <source>
        <strain evidence="8 9">AP17</strain>
    </source>
</reference>
<evidence type="ECO:0000256" key="6">
    <source>
        <dbReference type="RuleBase" id="RU003983"/>
    </source>
</evidence>
<dbReference type="CDD" id="cd07333">
    <property type="entry name" value="M48C_bepA_like"/>
    <property type="match status" value="1"/>
</dbReference>
<dbReference type="GO" id="GO:0046872">
    <property type="term" value="F:metal ion binding"/>
    <property type="evidence" value="ECO:0007669"/>
    <property type="project" value="UniProtKB-KW"/>
</dbReference>
<keyword evidence="2" id="KW-0479">Metal-binding</keyword>
<dbReference type="InterPro" id="IPR001915">
    <property type="entry name" value="Peptidase_M48"/>
</dbReference>
<proteinExistence type="inferred from homology"/>
<keyword evidence="4 6" id="KW-0862">Zinc</keyword>
<keyword evidence="5 6" id="KW-0482">Metalloprotease</keyword>
<dbReference type="PANTHER" id="PTHR22726">
    <property type="entry name" value="METALLOENDOPEPTIDASE OMA1"/>
    <property type="match status" value="1"/>
</dbReference>
<evidence type="ECO:0000313" key="9">
    <source>
        <dbReference type="Proteomes" id="UP000500857"/>
    </source>
</evidence>
<keyword evidence="9" id="KW-1185">Reference proteome</keyword>
<dbReference type="AlphaFoldDB" id="A0A6H1TTR4"/>
<dbReference type="GO" id="GO:0004222">
    <property type="term" value="F:metalloendopeptidase activity"/>
    <property type="evidence" value="ECO:0007669"/>
    <property type="project" value="InterPro"/>
</dbReference>
<accession>A0A6H1TTR4</accession>
<gene>
    <name evidence="8" type="ORF">HCG48_04820</name>
</gene>
<evidence type="ECO:0000256" key="2">
    <source>
        <dbReference type="ARBA" id="ARBA00022723"/>
    </source>
</evidence>
<dbReference type="InterPro" id="IPR051156">
    <property type="entry name" value="Mito/Outer_Membr_Metalloprot"/>
</dbReference>
<organism evidence="8 9">
    <name type="scientific">Oxynema aestuarii AP17</name>
    <dbReference type="NCBI Taxonomy" id="2064643"/>
    <lineage>
        <taxon>Bacteria</taxon>
        <taxon>Bacillati</taxon>
        <taxon>Cyanobacteriota</taxon>
        <taxon>Cyanophyceae</taxon>
        <taxon>Oscillatoriophycideae</taxon>
        <taxon>Oscillatoriales</taxon>
        <taxon>Oscillatoriaceae</taxon>
        <taxon>Oxynema</taxon>
        <taxon>Oxynema aestuarii</taxon>
    </lineage>
</organism>
<sequence>MSNPYSLLSRKFYRRLIYPATALFVALGLVVGSGHPSTALNWRDLIVPGIQVIQITTMSDEQEVNLGKQMNEQLLSSGQFKRYQNQQVNDYINAIGQRLVPASDRPDIPYTFQIIDDDVINAYATMGGFVYITTGLLQEASNEAEVAGVLAHEIGHISEKHTLKQMREQIVARGLADAAGLDSSVVVGIGLEVALRLPRSRQHEYEADLRGLETVMAANYAPSGLIAFFQKLMDKGGSSVPGFLSTHPSPENRISQLKQQVPAGMLDRGDGLNSSAYRANISPLL</sequence>
<keyword evidence="3 6" id="KW-0378">Hydrolase</keyword>
<comment type="similarity">
    <text evidence="6">Belongs to the peptidase M48 family.</text>
</comment>
<evidence type="ECO:0000259" key="7">
    <source>
        <dbReference type="Pfam" id="PF01435"/>
    </source>
</evidence>
<evidence type="ECO:0000256" key="3">
    <source>
        <dbReference type="ARBA" id="ARBA00022801"/>
    </source>
</evidence>
<keyword evidence="1 6" id="KW-0645">Protease</keyword>
<dbReference type="GO" id="GO:0051603">
    <property type="term" value="P:proteolysis involved in protein catabolic process"/>
    <property type="evidence" value="ECO:0007669"/>
    <property type="project" value="TreeGrafter"/>
</dbReference>